<dbReference type="Proteomes" id="UP001222027">
    <property type="component" value="Unassembled WGS sequence"/>
</dbReference>
<dbReference type="EMBL" id="JAQQAF010000002">
    <property type="protein sequence ID" value="KAJ8505362.1"/>
    <property type="molecule type" value="Genomic_DNA"/>
</dbReference>
<proteinExistence type="predicted"/>
<sequence length="146" mass="15423">MSLPSSLPSTSGKQELQRIVMESVVVAGDKQSGSLLNFFIFQWSSHSHVTTLLGDVGEQERNTASSAVSPLLKLKGWEPKGNPCARMDTGRRFNFSSFKLVKATLPGVPAVTSAGKEEDFALSLAVVDGSSVTGISCRSSFQGTGA</sequence>
<evidence type="ECO:0000313" key="2">
    <source>
        <dbReference type="Proteomes" id="UP001222027"/>
    </source>
</evidence>
<protein>
    <submittedName>
        <fullName evidence="1">Uncharacterized protein</fullName>
    </submittedName>
</protein>
<evidence type="ECO:0000313" key="1">
    <source>
        <dbReference type="EMBL" id="KAJ8505362.1"/>
    </source>
</evidence>
<organism evidence="1 2">
    <name type="scientific">Ensete ventricosum</name>
    <name type="common">Abyssinian banana</name>
    <name type="synonym">Musa ensete</name>
    <dbReference type="NCBI Taxonomy" id="4639"/>
    <lineage>
        <taxon>Eukaryota</taxon>
        <taxon>Viridiplantae</taxon>
        <taxon>Streptophyta</taxon>
        <taxon>Embryophyta</taxon>
        <taxon>Tracheophyta</taxon>
        <taxon>Spermatophyta</taxon>
        <taxon>Magnoliopsida</taxon>
        <taxon>Liliopsida</taxon>
        <taxon>Zingiberales</taxon>
        <taxon>Musaceae</taxon>
        <taxon>Ensete</taxon>
    </lineage>
</organism>
<reference evidence="1 2" key="1">
    <citation type="submission" date="2022-12" db="EMBL/GenBank/DDBJ databases">
        <title>Chromosome-scale assembly of the Ensete ventricosum genome.</title>
        <authorList>
            <person name="Dussert Y."/>
            <person name="Stocks J."/>
            <person name="Wendawek A."/>
            <person name="Woldeyes F."/>
            <person name="Nichols R.A."/>
            <person name="Borrell J.S."/>
        </authorList>
    </citation>
    <scope>NUCLEOTIDE SEQUENCE [LARGE SCALE GENOMIC DNA]</scope>
    <source>
        <strain evidence="2">cv. Maze</strain>
        <tissue evidence="1">Seeds</tissue>
    </source>
</reference>
<name>A0AAV8Q3N1_ENSVE</name>
<dbReference type="AlphaFoldDB" id="A0AAV8Q3N1"/>
<accession>A0AAV8Q3N1</accession>
<keyword evidence="2" id="KW-1185">Reference proteome</keyword>
<comment type="caution">
    <text evidence="1">The sequence shown here is derived from an EMBL/GenBank/DDBJ whole genome shotgun (WGS) entry which is preliminary data.</text>
</comment>
<gene>
    <name evidence="1" type="ORF">OPV22_006248</name>
</gene>